<gene>
    <name evidence="1" type="ORF">ASPZODRAFT_2129495</name>
</gene>
<name>A0A1L9SH99_9EURO</name>
<keyword evidence="2" id="KW-1185">Reference proteome</keyword>
<evidence type="ECO:0000313" key="1">
    <source>
        <dbReference type="EMBL" id="OJJ46473.1"/>
    </source>
</evidence>
<accession>A0A1L9SH99</accession>
<dbReference type="STRING" id="1073090.A0A1L9SH99"/>
<reference evidence="2" key="1">
    <citation type="journal article" date="2017" name="Genome Biol.">
        <title>Comparative genomics reveals high biological diversity and specific adaptations in the industrially and medically important fungal genus Aspergillus.</title>
        <authorList>
            <person name="de Vries R.P."/>
            <person name="Riley R."/>
            <person name="Wiebenga A."/>
            <person name="Aguilar-Osorio G."/>
            <person name="Amillis S."/>
            <person name="Uchima C.A."/>
            <person name="Anderluh G."/>
            <person name="Asadollahi M."/>
            <person name="Askin M."/>
            <person name="Barry K."/>
            <person name="Battaglia E."/>
            <person name="Bayram O."/>
            <person name="Benocci T."/>
            <person name="Braus-Stromeyer S.A."/>
            <person name="Caldana C."/>
            <person name="Canovas D."/>
            <person name="Cerqueira G.C."/>
            <person name="Chen F."/>
            <person name="Chen W."/>
            <person name="Choi C."/>
            <person name="Clum A."/>
            <person name="Dos Santos R.A."/>
            <person name="Damasio A.R."/>
            <person name="Diallinas G."/>
            <person name="Emri T."/>
            <person name="Fekete E."/>
            <person name="Flipphi M."/>
            <person name="Freyberg S."/>
            <person name="Gallo A."/>
            <person name="Gournas C."/>
            <person name="Habgood R."/>
            <person name="Hainaut M."/>
            <person name="Harispe M.L."/>
            <person name="Henrissat B."/>
            <person name="Hilden K.S."/>
            <person name="Hope R."/>
            <person name="Hossain A."/>
            <person name="Karabika E."/>
            <person name="Karaffa L."/>
            <person name="Karanyi Z."/>
            <person name="Krasevec N."/>
            <person name="Kuo A."/>
            <person name="Kusch H."/>
            <person name="LaButti K."/>
            <person name="Lagendijk E.L."/>
            <person name="Lapidus A."/>
            <person name="Levasseur A."/>
            <person name="Lindquist E."/>
            <person name="Lipzen A."/>
            <person name="Logrieco A.F."/>
            <person name="MacCabe A."/>
            <person name="Maekelae M.R."/>
            <person name="Malavazi I."/>
            <person name="Melin P."/>
            <person name="Meyer V."/>
            <person name="Mielnichuk N."/>
            <person name="Miskei M."/>
            <person name="Molnar A.P."/>
            <person name="Mule G."/>
            <person name="Ngan C.Y."/>
            <person name="Orejas M."/>
            <person name="Orosz E."/>
            <person name="Ouedraogo J.P."/>
            <person name="Overkamp K.M."/>
            <person name="Park H.-S."/>
            <person name="Perrone G."/>
            <person name="Piumi F."/>
            <person name="Punt P.J."/>
            <person name="Ram A.F."/>
            <person name="Ramon A."/>
            <person name="Rauscher S."/>
            <person name="Record E."/>
            <person name="Riano-Pachon D.M."/>
            <person name="Robert V."/>
            <person name="Roehrig J."/>
            <person name="Ruller R."/>
            <person name="Salamov A."/>
            <person name="Salih N.S."/>
            <person name="Samson R.A."/>
            <person name="Sandor E."/>
            <person name="Sanguinetti M."/>
            <person name="Schuetze T."/>
            <person name="Sepcic K."/>
            <person name="Shelest E."/>
            <person name="Sherlock G."/>
            <person name="Sophianopoulou V."/>
            <person name="Squina F.M."/>
            <person name="Sun H."/>
            <person name="Susca A."/>
            <person name="Todd R.B."/>
            <person name="Tsang A."/>
            <person name="Unkles S.E."/>
            <person name="van de Wiele N."/>
            <person name="van Rossen-Uffink D."/>
            <person name="Oliveira J.V."/>
            <person name="Vesth T.C."/>
            <person name="Visser J."/>
            <person name="Yu J.-H."/>
            <person name="Zhou M."/>
            <person name="Andersen M.R."/>
            <person name="Archer D.B."/>
            <person name="Baker S.E."/>
            <person name="Benoit I."/>
            <person name="Brakhage A.A."/>
            <person name="Braus G.H."/>
            <person name="Fischer R."/>
            <person name="Frisvad J.C."/>
            <person name="Goldman G.H."/>
            <person name="Houbraken J."/>
            <person name="Oakley B."/>
            <person name="Pocsi I."/>
            <person name="Scazzocchio C."/>
            <person name="Seiboth B."/>
            <person name="vanKuyk P.A."/>
            <person name="Wortman J."/>
            <person name="Dyer P.S."/>
            <person name="Grigoriev I.V."/>
        </authorList>
    </citation>
    <scope>NUCLEOTIDE SEQUENCE [LARGE SCALE GENOMIC DNA]</scope>
    <source>
        <strain evidence="2">CBS 506.65</strain>
    </source>
</reference>
<proteinExistence type="predicted"/>
<sequence length="167" mass="19923">MSTATRRGTVYPSTSVHRRYQDVAFQSRVHGHHQRLLEQHGMLQANPQIRRFAWYAPYFQVWHPILYVLDTLHAEPDHKDAEKAWRYIQSVYERNPSMIWDMNRPVHLAMRNACLKAYAVRNTQLELLFIAQLQRPVDMKEMELNDGMLDLESIFEDDLFRNALFHI</sequence>
<protein>
    <submittedName>
        <fullName evidence="1">Uncharacterized protein</fullName>
    </submittedName>
</protein>
<dbReference type="Proteomes" id="UP000184188">
    <property type="component" value="Unassembled WGS sequence"/>
</dbReference>
<dbReference type="GeneID" id="34614297"/>
<dbReference type="AlphaFoldDB" id="A0A1L9SH99"/>
<organism evidence="1 2">
    <name type="scientific">Penicilliopsis zonata CBS 506.65</name>
    <dbReference type="NCBI Taxonomy" id="1073090"/>
    <lineage>
        <taxon>Eukaryota</taxon>
        <taxon>Fungi</taxon>
        <taxon>Dikarya</taxon>
        <taxon>Ascomycota</taxon>
        <taxon>Pezizomycotina</taxon>
        <taxon>Eurotiomycetes</taxon>
        <taxon>Eurotiomycetidae</taxon>
        <taxon>Eurotiales</taxon>
        <taxon>Aspergillaceae</taxon>
        <taxon>Penicilliopsis</taxon>
    </lineage>
</organism>
<dbReference type="RefSeq" id="XP_022580983.1">
    <property type="nucleotide sequence ID" value="XM_022727833.1"/>
</dbReference>
<dbReference type="EMBL" id="KV878342">
    <property type="protein sequence ID" value="OJJ46473.1"/>
    <property type="molecule type" value="Genomic_DNA"/>
</dbReference>
<dbReference type="OrthoDB" id="435881at2759"/>
<dbReference type="VEuPathDB" id="FungiDB:ASPZODRAFT_2129495"/>
<evidence type="ECO:0000313" key="2">
    <source>
        <dbReference type="Proteomes" id="UP000184188"/>
    </source>
</evidence>